<feature type="transmembrane region" description="Helical" evidence="11">
    <location>
        <begin position="1242"/>
        <end position="1266"/>
    </location>
</feature>
<dbReference type="Pfam" id="PF07714">
    <property type="entry name" value="PK_Tyr_Ser-Thr"/>
    <property type="match status" value="1"/>
</dbReference>
<dbReference type="PANTHER" id="PTHR24416">
    <property type="entry name" value="TYROSINE-PROTEIN KINASE RECEPTOR"/>
    <property type="match status" value="1"/>
</dbReference>
<dbReference type="GO" id="GO:0007169">
    <property type="term" value="P:cell surface receptor protein tyrosine kinase signaling pathway"/>
    <property type="evidence" value="ECO:0007669"/>
    <property type="project" value="TreeGrafter"/>
</dbReference>
<dbReference type="GO" id="GO:0007399">
    <property type="term" value="P:nervous system development"/>
    <property type="evidence" value="ECO:0007669"/>
    <property type="project" value="TreeGrafter"/>
</dbReference>
<evidence type="ECO:0000256" key="11">
    <source>
        <dbReference type="SAM" id="Phobius"/>
    </source>
</evidence>
<keyword evidence="11" id="KW-1133">Transmembrane helix</keyword>
<keyword evidence="15" id="KW-1185">Reference proteome</keyword>
<gene>
    <name evidence="14" type="ORF">DGYR_LOCUS13272</name>
</gene>
<accession>A0A7I8WCY6</accession>
<dbReference type="InterPro" id="IPR000719">
    <property type="entry name" value="Prot_kinase_dom"/>
</dbReference>
<name>A0A7I8WCY6_9ANNE</name>
<evidence type="ECO:0000256" key="4">
    <source>
        <dbReference type="ARBA" id="ARBA00022741"/>
    </source>
</evidence>
<keyword evidence="11" id="KW-0812">Transmembrane</keyword>
<feature type="domain" description="Protein kinase" evidence="13">
    <location>
        <begin position="1365"/>
        <end position="1653"/>
    </location>
</feature>
<dbReference type="GO" id="GO:0005886">
    <property type="term" value="C:plasma membrane"/>
    <property type="evidence" value="ECO:0007669"/>
    <property type="project" value="TreeGrafter"/>
</dbReference>
<keyword evidence="6 9" id="KW-0067">ATP-binding</keyword>
<dbReference type="Proteomes" id="UP000549394">
    <property type="component" value="Unassembled WGS sequence"/>
</dbReference>
<dbReference type="EMBL" id="CAJFCJ010000030">
    <property type="protein sequence ID" value="CAD5125980.1"/>
    <property type="molecule type" value="Genomic_DNA"/>
</dbReference>
<evidence type="ECO:0000256" key="7">
    <source>
        <dbReference type="ARBA" id="ARBA00023137"/>
    </source>
</evidence>
<evidence type="ECO:0000256" key="10">
    <source>
        <dbReference type="SAM" id="MobiDB-lite"/>
    </source>
</evidence>
<dbReference type="InterPro" id="IPR008266">
    <property type="entry name" value="Tyr_kinase_AS"/>
</dbReference>
<dbReference type="PRINTS" id="PR00109">
    <property type="entry name" value="TYRKINASE"/>
</dbReference>
<keyword evidence="11" id="KW-0472">Membrane</keyword>
<comment type="caution">
    <text evidence="14">The sequence shown here is derived from an EMBL/GenBank/DDBJ whole genome shotgun (WGS) entry which is preliminary data.</text>
</comment>
<dbReference type="SMART" id="SM00219">
    <property type="entry name" value="TyrKc"/>
    <property type="match status" value="1"/>
</dbReference>
<dbReference type="FunFam" id="1.10.510.10:FF:000554">
    <property type="entry name" value="Predicted protein"/>
    <property type="match status" value="1"/>
</dbReference>
<organism evidence="14 15">
    <name type="scientific">Dimorphilus gyrociliatus</name>
    <dbReference type="NCBI Taxonomy" id="2664684"/>
    <lineage>
        <taxon>Eukaryota</taxon>
        <taxon>Metazoa</taxon>
        <taxon>Spiralia</taxon>
        <taxon>Lophotrochozoa</taxon>
        <taxon>Annelida</taxon>
        <taxon>Polychaeta</taxon>
        <taxon>Polychaeta incertae sedis</taxon>
        <taxon>Dinophilidae</taxon>
        <taxon>Dimorphilus</taxon>
    </lineage>
</organism>
<evidence type="ECO:0000256" key="9">
    <source>
        <dbReference type="PROSITE-ProRule" id="PRU10141"/>
    </source>
</evidence>
<evidence type="ECO:0000313" key="14">
    <source>
        <dbReference type="EMBL" id="CAD5125980.1"/>
    </source>
</evidence>
<proteinExistence type="predicted"/>
<dbReference type="GO" id="GO:0043235">
    <property type="term" value="C:receptor complex"/>
    <property type="evidence" value="ECO:0007669"/>
    <property type="project" value="TreeGrafter"/>
</dbReference>
<dbReference type="InterPro" id="IPR011009">
    <property type="entry name" value="Kinase-like_dom_sf"/>
</dbReference>
<feature type="signal peptide" evidence="12">
    <location>
        <begin position="1"/>
        <end position="18"/>
    </location>
</feature>
<dbReference type="PROSITE" id="PS50011">
    <property type="entry name" value="PROTEIN_KINASE_DOM"/>
    <property type="match status" value="1"/>
</dbReference>
<dbReference type="Gene3D" id="2.130.10.10">
    <property type="entry name" value="YVTN repeat-like/Quinoprotein amine dehydrogenase"/>
    <property type="match status" value="1"/>
</dbReference>
<dbReference type="GO" id="GO:0016477">
    <property type="term" value="P:cell migration"/>
    <property type="evidence" value="ECO:0007669"/>
    <property type="project" value="TreeGrafter"/>
</dbReference>
<dbReference type="PROSITE" id="PS00109">
    <property type="entry name" value="PROTEIN_KINASE_TYR"/>
    <property type="match status" value="1"/>
</dbReference>
<sequence>MIKLLFWISIVLCHTCYCQKTYIRNFYDISKKDRTLFVFDKDIYFSKANFEARNYGDNFCEGQNSNLPKATITATVFSTSYILICGRSQTNQSQQNCIVYKLDHLSCKKVHKNLSRDLDFVPPEGFSVSVVSLLQADDERVYNYKSYVPLSTNQSLINCIKNIIPFVSPIDYTDCGSIRPAKNLEGFKLNPIFSGKFGENLINFIINRNLIDNSNRTVTVLSTILPHHGLTSYNEMPLECQGETINGLETFNEAIIAEQIFFPKEKNSATVFMVSKSSSGTMALCIFHLSDLFKIITDTNSKCDRGESISKLRHIERVDKENCVKTKEAMFESATAKTSKKNHFLLLPKQKADDVFILEENFRPTSIAALNITGFRDNYYLAIANEKSFINMYLYNGKSKQLKGYKKNLKTHTFKATGLRVFNNRNTIYLSASIFDCQSEPCIFSPMIIPFPDCQQEKMCISCIQAFCHWNDNPSVPPEHKCVGITSKNSIDKTFAKSPKDCVKDAAVIPSEISLRVPRISFGRQREMIYKIKSKNHLKGIFCNIKSWWLSEFNGTFIFDKNIQKCRFRRRSQFYRLPQFNSIFYYNFTLTLHISKTGEIVKKFNIPIFSCGILKTCEECIQYQELCSWCSYADKSYCIGKVEDSRGCTKGQLVPEKQPNLKVCPILEESVMLKNKSFILKPNEDILRIPLYLALHQVVDFCKLSIKANIYRSEVGSDFHNGCKFNSKKIKEDYMSINANVEDIMSDYKLEIFFSKTEFKVSSIIELYMCSFMKGCDNCLKRQCFMTEDSECVDEDFDESYNCSYNITGVQPSKALASTKLSVKVHGYRLNFMKLLNSIKFGQFRCIVDQNSINFYSFNCTVNISSFGPSKEKIKITGNTESNIYLDVLSPKSVTITSVYPEKISIAPSKVFLLGENLDTGSILEVYLNSSSVNVLSRNNTCIIFETGYTNVPGNYKIFIKIDVKSDLSFEKVLKIVRPFKDLQFPVGFYSPFEGGLSLKLHGNNFDLYKTAYIIISSLSSDFKSNETCKIQSSLLVECKTPILDRKILIPRGGPDRDSRKDIGGGIKSPLSRGKRNLDIRPPGRPGRPGRSDIKQLKFVLKFDEKVIVNENFMLRFYKLPEKAIQLKANKTTLHMQEFDIPDTSKSFNFNMKLDGNSLKMLKADQEYKLVKFKVCDVNCDFNYNEELPFCSVDLEKNTLNRTALNACFFLISWGRYKSKLQTIRVIKIQTKQPINQSSSKIGLIVGLSVGFPVILAIVIAAVILLRKRQKPSYRKPSPKKRHYINKPKIPGLADLDIYNRNSRRETRFQNPNYSEQQHPLMKPNLLPPLMDDIDDDPGYISEISNSQKRMQEMIKNVQVPKELINLKDEIGRGHYGVVYVAELKDKDDQDNEKKMRKVAIKMLFGDFEKEDSLSQSLLREGAIMSQFHHQNVLSLIGVSFWDYDTPMIIMPFMELGNLKNYIKHKDRTFYLNQLLGYGEQIANGMAYISSLRFVHRDLAARNCMIDMDEVVKVADFGLSEEIYKNPKKKRKDNSSGELKLPVKWMAIEVLERMEFTSKSDVWSFGVLLWEVLQRGQIPYKDIENKNLYDHIATGKQLARPKVCPNDIYELMRECWNFDPDKRPAFIDIAHRIRKSITIPPSLKHDDVNHDYINLSQGGASNA</sequence>
<comment type="catalytic activity">
    <reaction evidence="8">
        <text>L-tyrosyl-[protein] + ATP = O-phospho-L-tyrosyl-[protein] + ADP + H(+)</text>
        <dbReference type="Rhea" id="RHEA:10596"/>
        <dbReference type="Rhea" id="RHEA-COMP:10136"/>
        <dbReference type="Rhea" id="RHEA-COMP:20101"/>
        <dbReference type="ChEBI" id="CHEBI:15378"/>
        <dbReference type="ChEBI" id="CHEBI:30616"/>
        <dbReference type="ChEBI" id="CHEBI:46858"/>
        <dbReference type="ChEBI" id="CHEBI:61978"/>
        <dbReference type="ChEBI" id="CHEBI:456216"/>
        <dbReference type="EC" id="2.7.10.1"/>
    </reaction>
</comment>
<dbReference type="CDD" id="cd00102">
    <property type="entry name" value="IPT"/>
    <property type="match status" value="1"/>
</dbReference>
<dbReference type="InterPro" id="IPR036352">
    <property type="entry name" value="Semap_dom_sf"/>
</dbReference>
<evidence type="ECO:0000256" key="5">
    <source>
        <dbReference type="ARBA" id="ARBA00022777"/>
    </source>
</evidence>
<reference evidence="14 15" key="1">
    <citation type="submission" date="2020-08" db="EMBL/GenBank/DDBJ databases">
        <authorList>
            <person name="Hejnol A."/>
        </authorList>
    </citation>
    <scope>NUCLEOTIDE SEQUENCE [LARGE SCALE GENOMIC DNA]</scope>
</reference>
<dbReference type="InterPro" id="IPR050122">
    <property type="entry name" value="RTK"/>
</dbReference>
<evidence type="ECO:0000259" key="13">
    <source>
        <dbReference type="PROSITE" id="PS50011"/>
    </source>
</evidence>
<dbReference type="SUPFAM" id="SSF81296">
    <property type="entry name" value="E set domains"/>
    <property type="match status" value="1"/>
</dbReference>
<feature type="binding site" evidence="9">
    <location>
        <position position="1402"/>
    </location>
    <ligand>
        <name>ATP</name>
        <dbReference type="ChEBI" id="CHEBI:30616"/>
    </ligand>
</feature>
<comment type="subcellular location">
    <subcellularLocation>
        <location evidence="1">Membrane</location>
        <topology evidence="1">Single-pass membrane protein</topology>
    </subcellularLocation>
</comment>
<dbReference type="CDD" id="cd00192">
    <property type="entry name" value="PTKc"/>
    <property type="match status" value="1"/>
</dbReference>
<evidence type="ECO:0000256" key="3">
    <source>
        <dbReference type="ARBA" id="ARBA00022679"/>
    </source>
</evidence>
<dbReference type="InterPro" id="IPR014756">
    <property type="entry name" value="Ig_E-set"/>
</dbReference>
<keyword evidence="7" id="KW-0829">Tyrosine-protein kinase</keyword>
<keyword evidence="2" id="KW-0597">Phosphoprotein</keyword>
<feature type="chain" id="PRO_5029672201" evidence="12">
    <location>
        <begin position="19"/>
        <end position="1663"/>
    </location>
</feature>
<dbReference type="Gene3D" id="1.10.510.10">
    <property type="entry name" value="Transferase(Phosphotransferase) domain 1"/>
    <property type="match status" value="1"/>
</dbReference>
<dbReference type="InterPro" id="IPR015943">
    <property type="entry name" value="WD40/YVTN_repeat-like_dom_sf"/>
</dbReference>
<feature type="region of interest" description="Disordered" evidence="10">
    <location>
        <begin position="1051"/>
        <end position="1092"/>
    </location>
</feature>
<evidence type="ECO:0000313" key="15">
    <source>
        <dbReference type="Proteomes" id="UP000549394"/>
    </source>
</evidence>
<dbReference type="InterPro" id="IPR020635">
    <property type="entry name" value="Tyr_kinase_cat_dom"/>
</dbReference>
<dbReference type="InterPro" id="IPR001245">
    <property type="entry name" value="Ser-Thr/Tyr_kinase_cat_dom"/>
</dbReference>
<evidence type="ECO:0000256" key="8">
    <source>
        <dbReference type="ARBA" id="ARBA00051243"/>
    </source>
</evidence>
<feature type="compositionally biased region" description="Basic and acidic residues" evidence="10">
    <location>
        <begin position="1051"/>
        <end position="1063"/>
    </location>
</feature>
<dbReference type="GO" id="GO:0004714">
    <property type="term" value="F:transmembrane receptor protein tyrosine kinase activity"/>
    <property type="evidence" value="ECO:0007669"/>
    <property type="project" value="UniProtKB-EC"/>
</dbReference>
<evidence type="ECO:0000256" key="12">
    <source>
        <dbReference type="SAM" id="SignalP"/>
    </source>
</evidence>
<keyword evidence="5" id="KW-0418">Kinase</keyword>
<keyword evidence="4 9" id="KW-0547">Nucleotide-binding</keyword>
<dbReference type="SUPFAM" id="SSF101912">
    <property type="entry name" value="Sema domain"/>
    <property type="match status" value="1"/>
</dbReference>
<dbReference type="OrthoDB" id="5979581at2759"/>
<keyword evidence="12" id="KW-0732">Signal</keyword>
<dbReference type="PROSITE" id="PS00107">
    <property type="entry name" value="PROTEIN_KINASE_ATP"/>
    <property type="match status" value="1"/>
</dbReference>
<dbReference type="SUPFAM" id="SSF56112">
    <property type="entry name" value="Protein kinase-like (PK-like)"/>
    <property type="match status" value="1"/>
</dbReference>
<dbReference type="PANTHER" id="PTHR24416:SF564">
    <property type="entry name" value="MACROPHAGE-STIMULATING PROTEIN RECEPTOR"/>
    <property type="match status" value="1"/>
</dbReference>
<evidence type="ECO:0000256" key="6">
    <source>
        <dbReference type="ARBA" id="ARBA00022840"/>
    </source>
</evidence>
<keyword evidence="3" id="KW-0808">Transferase</keyword>
<dbReference type="GO" id="GO:0005524">
    <property type="term" value="F:ATP binding"/>
    <property type="evidence" value="ECO:0007669"/>
    <property type="project" value="UniProtKB-UniRule"/>
</dbReference>
<protein>
    <submittedName>
        <fullName evidence="14">DgyrCDS14161</fullName>
    </submittedName>
</protein>
<evidence type="ECO:0000256" key="1">
    <source>
        <dbReference type="ARBA" id="ARBA00004167"/>
    </source>
</evidence>
<dbReference type="InterPro" id="IPR017441">
    <property type="entry name" value="Protein_kinase_ATP_BS"/>
</dbReference>
<evidence type="ECO:0000256" key="2">
    <source>
        <dbReference type="ARBA" id="ARBA00022553"/>
    </source>
</evidence>